<feature type="non-terminal residue" evidence="2">
    <location>
        <position position="1"/>
    </location>
</feature>
<dbReference type="OrthoDB" id="5428081at2759"/>
<reference evidence="2" key="1">
    <citation type="journal article" date="2020" name="Phytopathology">
        <title>Genome sequence of the chestnut blight fungus Cryphonectria parasitica EP155: A fundamental resource for an archetypical invasive plant pathogen.</title>
        <authorList>
            <person name="Crouch J.A."/>
            <person name="Dawe A."/>
            <person name="Aerts A."/>
            <person name="Barry K."/>
            <person name="Churchill A.C.L."/>
            <person name="Grimwood J."/>
            <person name="Hillman B."/>
            <person name="Milgroom M.G."/>
            <person name="Pangilinan J."/>
            <person name="Smith M."/>
            <person name="Salamov A."/>
            <person name="Schmutz J."/>
            <person name="Yadav J."/>
            <person name="Grigoriev I.V."/>
            <person name="Nuss D."/>
        </authorList>
    </citation>
    <scope>NUCLEOTIDE SEQUENCE</scope>
    <source>
        <strain evidence="2">EP155</strain>
    </source>
</reference>
<keyword evidence="1" id="KW-0812">Transmembrane</keyword>
<feature type="transmembrane region" description="Helical" evidence="1">
    <location>
        <begin position="6"/>
        <end position="27"/>
    </location>
</feature>
<keyword evidence="3" id="KW-1185">Reference proteome</keyword>
<protein>
    <submittedName>
        <fullName evidence="2">Uncharacterized protein</fullName>
    </submittedName>
</protein>
<name>A0A9P4XSS1_CRYP1</name>
<accession>A0A9P4XSS1</accession>
<dbReference type="EMBL" id="MU032354">
    <property type="protein sequence ID" value="KAF3760035.1"/>
    <property type="molecule type" value="Genomic_DNA"/>
</dbReference>
<comment type="caution">
    <text evidence="2">The sequence shown here is derived from an EMBL/GenBank/DDBJ whole genome shotgun (WGS) entry which is preliminary data.</text>
</comment>
<organism evidence="2 3">
    <name type="scientific">Cryphonectria parasitica (strain ATCC 38755 / EP155)</name>
    <dbReference type="NCBI Taxonomy" id="660469"/>
    <lineage>
        <taxon>Eukaryota</taxon>
        <taxon>Fungi</taxon>
        <taxon>Dikarya</taxon>
        <taxon>Ascomycota</taxon>
        <taxon>Pezizomycotina</taxon>
        <taxon>Sordariomycetes</taxon>
        <taxon>Sordariomycetidae</taxon>
        <taxon>Diaporthales</taxon>
        <taxon>Cryphonectriaceae</taxon>
        <taxon>Cryphonectria-Endothia species complex</taxon>
        <taxon>Cryphonectria</taxon>
    </lineage>
</organism>
<feature type="non-terminal residue" evidence="2">
    <location>
        <position position="88"/>
    </location>
</feature>
<dbReference type="Proteomes" id="UP000803844">
    <property type="component" value="Unassembled WGS sequence"/>
</dbReference>
<dbReference type="AlphaFoldDB" id="A0A9P4XSS1"/>
<evidence type="ECO:0000313" key="3">
    <source>
        <dbReference type="Proteomes" id="UP000803844"/>
    </source>
</evidence>
<evidence type="ECO:0000313" key="2">
    <source>
        <dbReference type="EMBL" id="KAF3760035.1"/>
    </source>
</evidence>
<sequence>ASAQTLRRVVLTGSIALITIVGAITGARLKMDNDAVQEQRQVRELDLVERINLLENRRSGLVAMRIPLEKKLADLRDRMAAKKRAEEE</sequence>
<dbReference type="RefSeq" id="XP_040771014.1">
    <property type="nucleotide sequence ID" value="XM_040916231.1"/>
</dbReference>
<proteinExistence type="predicted"/>
<evidence type="ECO:0000256" key="1">
    <source>
        <dbReference type="SAM" id="Phobius"/>
    </source>
</evidence>
<keyword evidence="1" id="KW-0472">Membrane</keyword>
<gene>
    <name evidence="2" type="ORF">M406DRAFT_243831</name>
</gene>
<dbReference type="GeneID" id="63833360"/>
<keyword evidence="1" id="KW-1133">Transmembrane helix</keyword>